<protein>
    <submittedName>
        <fullName evidence="2">Uncharacterized protein</fullName>
    </submittedName>
</protein>
<dbReference type="EMBL" id="JAAEDL010000011">
    <property type="protein sequence ID" value="MBR0681422.1"/>
    <property type="molecule type" value="Genomic_DNA"/>
</dbReference>
<keyword evidence="3" id="KW-1185">Reference proteome</keyword>
<evidence type="ECO:0000313" key="2">
    <source>
        <dbReference type="EMBL" id="MBR0681422.1"/>
    </source>
</evidence>
<sequence>MRLIFMPDRRRLGLRRSGMRAGSGGEAMREPAAHAGSTKGNPRRIRHRKVTLGDPDRGGVGDGSGRAPIPATGAFVLFP</sequence>
<dbReference type="AlphaFoldDB" id="A0A9X9XCI6"/>
<name>A0A9X9XCI6_9PROT</name>
<organism evidence="2 3">
    <name type="scientific">Neoroseomonas eburnea</name>
    <dbReference type="NCBI Taxonomy" id="1346889"/>
    <lineage>
        <taxon>Bacteria</taxon>
        <taxon>Pseudomonadati</taxon>
        <taxon>Pseudomonadota</taxon>
        <taxon>Alphaproteobacteria</taxon>
        <taxon>Acetobacterales</taxon>
        <taxon>Acetobacteraceae</taxon>
        <taxon>Neoroseomonas</taxon>
    </lineage>
</organism>
<dbReference type="RefSeq" id="WP_211846949.1">
    <property type="nucleotide sequence ID" value="NZ_JAAEDL010000011.1"/>
</dbReference>
<evidence type="ECO:0000313" key="3">
    <source>
        <dbReference type="Proteomes" id="UP001138709"/>
    </source>
</evidence>
<feature type="region of interest" description="Disordered" evidence="1">
    <location>
        <begin position="14"/>
        <end position="73"/>
    </location>
</feature>
<reference evidence="2" key="2">
    <citation type="journal article" date="2021" name="Syst. Appl. Microbiol.">
        <title>Roseomonas hellenica sp. nov., isolated from roots of wild-growing Alkanna tinctoria.</title>
        <authorList>
            <person name="Rat A."/>
            <person name="Naranjo H.D."/>
            <person name="Lebbe L."/>
            <person name="Cnockaert M."/>
            <person name="Krigas N."/>
            <person name="Grigoriadou K."/>
            <person name="Maloupa E."/>
            <person name="Willems A."/>
        </authorList>
    </citation>
    <scope>NUCLEOTIDE SEQUENCE</scope>
    <source>
        <strain evidence="2">LMG 31228</strain>
    </source>
</reference>
<proteinExistence type="predicted"/>
<comment type="caution">
    <text evidence="2">The sequence shown here is derived from an EMBL/GenBank/DDBJ whole genome shotgun (WGS) entry which is preliminary data.</text>
</comment>
<evidence type="ECO:0000256" key="1">
    <source>
        <dbReference type="SAM" id="MobiDB-lite"/>
    </source>
</evidence>
<feature type="compositionally biased region" description="Basic residues" evidence="1">
    <location>
        <begin position="41"/>
        <end position="50"/>
    </location>
</feature>
<dbReference type="Proteomes" id="UP001138709">
    <property type="component" value="Unassembled WGS sequence"/>
</dbReference>
<gene>
    <name evidence="2" type="ORF">GXW74_13080</name>
</gene>
<accession>A0A9X9XCI6</accession>
<reference evidence="2" key="1">
    <citation type="submission" date="2020-01" db="EMBL/GenBank/DDBJ databases">
        <authorList>
            <person name="Rat A."/>
        </authorList>
    </citation>
    <scope>NUCLEOTIDE SEQUENCE</scope>
    <source>
        <strain evidence="2">LMG 31228</strain>
    </source>
</reference>